<reference evidence="1" key="1">
    <citation type="submission" date="2022-12" db="EMBL/GenBank/DDBJ databases">
        <authorList>
            <person name="Petersen C."/>
        </authorList>
    </citation>
    <scope>NUCLEOTIDE SEQUENCE</scope>
    <source>
        <strain evidence="1">IBT 29677</strain>
    </source>
</reference>
<proteinExistence type="predicted"/>
<dbReference type="RefSeq" id="XP_056494630.1">
    <property type="nucleotide sequence ID" value="XM_056626048.1"/>
</dbReference>
<evidence type="ECO:0000313" key="2">
    <source>
        <dbReference type="Proteomes" id="UP001147747"/>
    </source>
</evidence>
<evidence type="ECO:0000313" key="1">
    <source>
        <dbReference type="EMBL" id="KAJ5414784.1"/>
    </source>
</evidence>
<dbReference type="AlphaFoldDB" id="A0A9X0BF54"/>
<gene>
    <name evidence="1" type="ORF">N7509_001411</name>
</gene>
<dbReference type="PANTHER" id="PTHR31687:SF3">
    <property type="entry name" value="PROTEIN URG3"/>
    <property type="match status" value="1"/>
</dbReference>
<organism evidence="1 2">
    <name type="scientific">Penicillium cosmopolitanum</name>
    <dbReference type="NCBI Taxonomy" id="1131564"/>
    <lineage>
        <taxon>Eukaryota</taxon>
        <taxon>Fungi</taxon>
        <taxon>Dikarya</taxon>
        <taxon>Ascomycota</taxon>
        <taxon>Pezizomycotina</taxon>
        <taxon>Eurotiomycetes</taxon>
        <taxon>Eurotiomycetidae</taxon>
        <taxon>Eurotiales</taxon>
        <taxon>Aspergillaceae</taxon>
        <taxon>Penicillium</taxon>
    </lineage>
</organism>
<sequence>MAEIEYLKGLKAVRERAHLVLEAATQDNLTHFSYYPDLMPGVADFVAGIINRDFGPNRFQEIPPHGRWQHFDIGGVPRVDKLIKGWQSAGHDETEITRRLIDLFFVAVLLDAGAGDFWKFTEPDTGNEYGRSEGIAVAALYMFKAGTFSDGGAGEGGGNKNEAVDGNIGHGLVSLDIAEFRKHFQITANNEIISDISRVSLLQSVGHSLLNLPEIFGDKGDLEISWVGFHLLDSSSSVYSSFDLDYLLANRKDGGNLNYEVLWSVLQKTLLPAWPKNRTHVSGVPIGDAWPLQTLKRLNSDQQTQDGALNIQPFHKLTQWLAYSLSVPFIRVLGLGWDNIDQGTGLPEYRNGGLFVDLGVLKLKGNVLKEGQRNSGQETPSFDATSDVIVEWRSMTVALLDTLHKLIADRFALQGVRISMAQMLEAGTWKGGRELAAKYRPETKSSPIVIQGDGTLF</sequence>
<protein>
    <recommendedName>
        <fullName evidence="3">Uracil catabolism protein 4</fullName>
    </recommendedName>
</protein>
<dbReference type="OrthoDB" id="2153176at2759"/>
<evidence type="ECO:0008006" key="3">
    <source>
        <dbReference type="Google" id="ProtNLM"/>
    </source>
</evidence>
<name>A0A9X0BF54_9EURO</name>
<dbReference type="Pfam" id="PF07958">
    <property type="entry name" value="DUF1688"/>
    <property type="match status" value="1"/>
</dbReference>
<keyword evidence="2" id="KW-1185">Reference proteome</keyword>
<dbReference type="GeneID" id="81365028"/>
<accession>A0A9X0BF54</accession>
<reference evidence="1" key="2">
    <citation type="journal article" date="2023" name="IMA Fungus">
        <title>Comparative genomic study of the Penicillium genus elucidates a diverse pangenome and 15 lateral gene transfer events.</title>
        <authorList>
            <person name="Petersen C."/>
            <person name="Sorensen T."/>
            <person name="Nielsen M.R."/>
            <person name="Sondergaard T.E."/>
            <person name="Sorensen J.L."/>
            <person name="Fitzpatrick D.A."/>
            <person name="Frisvad J.C."/>
            <person name="Nielsen K.L."/>
        </authorList>
    </citation>
    <scope>NUCLEOTIDE SEQUENCE</scope>
    <source>
        <strain evidence="1">IBT 29677</strain>
    </source>
</reference>
<dbReference type="EMBL" id="JAPZBU010000003">
    <property type="protein sequence ID" value="KAJ5414784.1"/>
    <property type="molecule type" value="Genomic_DNA"/>
</dbReference>
<dbReference type="PANTHER" id="PTHR31687">
    <property type="match status" value="1"/>
</dbReference>
<comment type="caution">
    <text evidence="1">The sequence shown here is derived from an EMBL/GenBank/DDBJ whole genome shotgun (WGS) entry which is preliminary data.</text>
</comment>
<dbReference type="Proteomes" id="UP001147747">
    <property type="component" value="Unassembled WGS sequence"/>
</dbReference>
<dbReference type="InterPro" id="IPR012469">
    <property type="entry name" value="DUF1688"/>
</dbReference>